<keyword evidence="1" id="KW-1133">Transmembrane helix</keyword>
<reference evidence="2 3" key="1">
    <citation type="submission" date="2020-01" db="EMBL/GenBank/DDBJ databases">
        <title>Herbidospora sp. NEAU-GS84 nov., a novel actinomycete isolated from soil.</title>
        <authorList>
            <person name="Han L."/>
        </authorList>
    </citation>
    <scope>NUCLEOTIDE SEQUENCE [LARGE SCALE GENOMIC DNA]</scope>
    <source>
        <strain evidence="2 3">NEAU-GS84</strain>
    </source>
</reference>
<keyword evidence="3" id="KW-1185">Reference proteome</keyword>
<evidence type="ECO:0000313" key="2">
    <source>
        <dbReference type="EMBL" id="NAS26762.1"/>
    </source>
</evidence>
<accession>A0A7C9J7H6</accession>
<dbReference type="EMBL" id="WXEW01000012">
    <property type="protein sequence ID" value="NAS26762.1"/>
    <property type="molecule type" value="Genomic_DNA"/>
</dbReference>
<dbReference type="AlphaFoldDB" id="A0A7C9J7H6"/>
<dbReference type="Proteomes" id="UP000479526">
    <property type="component" value="Unassembled WGS sequence"/>
</dbReference>
<evidence type="ECO:0000313" key="3">
    <source>
        <dbReference type="Proteomes" id="UP000479526"/>
    </source>
</evidence>
<evidence type="ECO:0000256" key="1">
    <source>
        <dbReference type="SAM" id="Phobius"/>
    </source>
</evidence>
<feature type="transmembrane region" description="Helical" evidence="1">
    <location>
        <begin position="12"/>
        <end position="34"/>
    </location>
</feature>
<comment type="caution">
    <text evidence="2">The sequence shown here is derived from an EMBL/GenBank/DDBJ whole genome shotgun (WGS) entry which is preliminary data.</text>
</comment>
<sequence length="176" mass="18396">MRAELTAVQNVVNSLAVFAFLGMVIALFAISALLRIVRELQQAVLAVPAAPGPDAVRRVPRFASADGRPTFVLVVSEQCPSCRDRAAHLAGMPPGRVDGRLVLLSAGEACAAWAGPAPHVEAVVDADLLGSVAVGATPSLVKYAPDGAEEWRRVVGSDPDLDRLLGVDLPESSNVR</sequence>
<dbReference type="RefSeq" id="WP_161483750.1">
    <property type="nucleotide sequence ID" value="NZ_WXEW01000012.1"/>
</dbReference>
<keyword evidence="1" id="KW-0812">Transmembrane</keyword>
<protein>
    <recommendedName>
        <fullName evidence="4">Thioredoxin domain-containing protein</fullName>
    </recommendedName>
</protein>
<organism evidence="2 3">
    <name type="scientific">Herbidospora solisilvae</name>
    <dbReference type="NCBI Taxonomy" id="2696284"/>
    <lineage>
        <taxon>Bacteria</taxon>
        <taxon>Bacillati</taxon>
        <taxon>Actinomycetota</taxon>
        <taxon>Actinomycetes</taxon>
        <taxon>Streptosporangiales</taxon>
        <taxon>Streptosporangiaceae</taxon>
        <taxon>Herbidospora</taxon>
    </lineage>
</organism>
<keyword evidence="1" id="KW-0472">Membrane</keyword>
<name>A0A7C9J7H6_9ACTN</name>
<evidence type="ECO:0008006" key="4">
    <source>
        <dbReference type="Google" id="ProtNLM"/>
    </source>
</evidence>
<gene>
    <name evidence="2" type="ORF">GT755_34455</name>
</gene>
<proteinExistence type="predicted"/>